<evidence type="ECO:0000313" key="4">
    <source>
        <dbReference type="EMBL" id="AXV67230.1"/>
    </source>
</evidence>
<keyword evidence="4" id="KW-0614">Plasmid</keyword>
<dbReference type="EMBL" id="CP032091">
    <property type="protein sequence ID" value="AXV67230.1"/>
    <property type="molecule type" value="Genomic_DNA"/>
</dbReference>
<name>A0AAD0S2Y7_9GAMM</name>
<evidence type="ECO:0000313" key="5">
    <source>
        <dbReference type="Proteomes" id="UP000264605"/>
    </source>
</evidence>
<feature type="domain" description="Excalibur calcium-binding" evidence="3">
    <location>
        <begin position="71"/>
        <end position="105"/>
    </location>
</feature>
<evidence type="ECO:0000256" key="2">
    <source>
        <dbReference type="SAM" id="Phobius"/>
    </source>
</evidence>
<feature type="compositionally biased region" description="Acidic residues" evidence="1">
    <location>
        <begin position="95"/>
        <end position="105"/>
    </location>
</feature>
<dbReference type="AlphaFoldDB" id="A0AAD0S2Y7"/>
<sequence>MTILKGSHVRKLLLLIIIGLFGWEYYATNYGGISPIDTLQSEVIDPIRTKYTRKRNGPYLTDESKFVCDGRQYCSEMTSLEEALFFIKNCPNTDMDGDYDGDPCENDTRLRP</sequence>
<feature type="transmembrane region" description="Helical" evidence="2">
    <location>
        <begin position="12"/>
        <end position="28"/>
    </location>
</feature>
<organism evidence="4 5">
    <name type="scientific">Pseudoalteromonas lipolytica</name>
    <dbReference type="NCBI Taxonomy" id="570156"/>
    <lineage>
        <taxon>Bacteria</taxon>
        <taxon>Pseudomonadati</taxon>
        <taxon>Pseudomonadota</taxon>
        <taxon>Gammaproteobacteria</taxon>
        <taxon>Alteromonadales</taxon>
        <taxon>Pseudoalteromonadaceae</taxon>
        <taxon>Pseudoalteromonas</taxon>
    </lineage>
</organism>
<dbReference type="Proteomes" id="UP000264605">
    <property type="component" value="Plasmid unnamed1"/>
</dbReference>
<gene>
    <name evidence="4" type="ORF">D0907_18095</name>
</gene>
<keyword evidence="2" id="KW-1133">Transmembrane helix</keyword>
<dbReference type="Pfam" id="PF05901">
    <property type="entry name" value="Excalibur"/>
    <property type="match status" value="1"/>
</dbReference>
<protein>
    <submittedName>
        <fullName evidence="4">Calcium-binding protein</fullName>
    </submittedName>
</protein>
<keyword evidence="2" id="KW-0812">Transmembrane</keyword>
<feature type="region of interest" description="Disordered" evidence="1">
    <location>
        <begin position="92"/>
        <end position="112"/>
    </location>
</feature>
<dbReference type="InterPro" id="IPR008613">
    <property type="entry name" value="Excalibur_Ca-bd_domain"/>
</dbReference>
<reference evidence="4 5" key="1">
    <citation type="submission" date="2018-08" db="EMBL/GenBank/DDBJ databases">
        <title>Draft genome sequence of Pseudoalteromonas donghaensis HJ51.</title>
        <authorList>
            <person name="Oh J."/>
            <person name="Roh D."/>
        </authorList>
    </citation>
    <scope>NUCLEOTIDE SEQUENCE [LARGE SCALE GENOMIC DNA]</scope>
    <source>
        <strain evidence="4 5">HJ51</strain>
        <plasmid evidence="4 5">unnamed1</plasmid>
    </source>
</reference>
<proteinExistence type="predicted"/>
<evidence type="ECO:0000259" key="3">
    <source>
        <dbReference type="Pfam" id="PF05901"/>
    </source>
</evidence>
<geneLocation type="plasmid" evidence="4 5">
    <name>unnamed1</name>
</geneLocation>
<evidence type="ECO:0000256" key="1">
    <source>
        <dbReference type="SAM" id="MobiDB-lite"/>
    </source>
</evidence>
<dbReference type="KEGG" id="pdj:D0907_18095"/>
<keyword evidence="2" id="KW-0472">Membrane</keyword>
<accession>A0AAD0S2Y7</accession>